<dbReference type="EMBL" id="LR134350">
    <property type="protein sequence ID" value="VEG26926.1"/>
    <property type="molecule type" value="Genomic_DNA"/>
</dbReference>
<keyword evidence="2" id="KW-0472">Membrane</keyword>
<dbReference type="InterPro" id="IPR050491">
    <property type="entry name" value="AmpC-like"/>
</dbReference>
<dbReference type="OrthoDB" id="9773047at2"/>
<dbReference type="PANTHER" id="PTHR46825">
    <property type="entry name" value="D-ALANYL-D-ALANINE-CARBOXYPEPTIDASE/ENDOPEPTIDASE AMPH"/>
    <property type="match status" value="1"/>
</dbReference>
<feature type="domain" description="Beta-lactamase-related" evidence="3">
    <location>
        <begin position="50"/>
        <end position="346"/>
    </location>
</feature>
<dbReference type="EC" id="3.4.-.-" evidence="4"/>
<keyword evidence="4" id="KW-0121">Carboxypeptidase</keyword>
<dbReference type="GO" id="GO:0016020">
    <property type="term" value="C:membrane"/>
    <property type="evidence" value="ECO:0007669"/>
    <property type="project" value="UniProtKB-SubCell"/>
</dbReference>
<dbReference type="AlphaFoldDB" id="A0A448HF87"/>
<evidence type="ECO:0000256" key="1">
    <source>
        <dbReference type="ARBA" id="ARBA00004370"/>
    </source>
</evidence>
<organism evidence="4 5">
    <name type="scientific">Actinomyces howellii</name>
    <dbReference type="NCBI Taxonomy" id="52771"/>
    <lineage>
        <taxon>Bacteria</taxon>
        <taxon>Bacillati</taxon>
        <taxon>Actinomycetota</taxon>
        <taxon>Actinomycetes</taxon>
        <taxon>Actinomycetales</taxon>
        <taxon>Actinomycetaceae</taxon>
        <taxon>Actinomyces</taxon>
    </lineage>
</organism>
<dbReference type="KEGG" id="ahw:NCTC11636_00782"/>
<proteinExistence type="predicted"/>
<dbReference type="GO" id="GO:0004180">
    <property type="term" value="F:carboxypeptidase activity"/>
    <property type="evidence" value="ECO:0007669"/>
    <property type="project" value="UniProtKB-KW"/>
</dbReference>
<dbReference type="Gene3D" id="3.40.710.10">
    <property type="entry name" value="DD-peptidase/beta-lactamase superfamily"/>
    <property type="match status" value="1"/>
</dbReference>
<keyword evidence="5" id="KW-1185">Reference proteome</keyword>
<dbReference type="Pfam" id="PF00144">
    <property type="entry name" value="Beta-lactamase"/>
    <property type="match status" value="1"/>
</dbReference>
<sequence>MTSSPGPFQQWCDTALTARLHRLSRRRAPRLPAPQVLVTAPGARLAYGDVDLPFHTASVGKVFVAVLTARLVQDGLVDLDVPVSRLAPGLDLSRLPAAPGVDLRRELTVDHLLSHRSGLPDPVLPPRGHRTECSLAALLADPARRWTTAEVVAQTQGMAPTGAPGRRFAYGDASYALLQCVLEEVAGAPYPELLREHVLAPAGMSHTGFPHCTCTDEELRTLRIAPIWVRGHEFSHLPSLSAGTADGGAVTTLGDLERLQTAVHEEGLVSPALLARLSRPRSRLRAGIYYGTGMCVLRLDELVPVRRRRLPVGVGGLGLWATHCFYYPELGAQVVMNFHSTRQMARSFRLHMFIARGLAASAGSS</sequence>
<dbReference type="InterPro" id="IPR012338">
    <property type="entry name" value="Beta-lactam/transpept-like"/>
</dbReference>
<evidence type="ECO:0000259" key="3">
    <source>
        <dbReference type="Pfam" id="PF00144"/>
    </source>
</evidence>
<protein>
    <submittedName>
        <fullName evidence="4">D-alanyl-D-alanine-carboxypeptidase/endopeptidase AmpH</fullName>
        <ecNumber evidence="4">3.4.-.-</ecNumber>
    </submittedName>
</protein>
<dbReference type="SUPFAM" id="SSF56601">
    <property type="entry name" value="beta-lactamase/transpeptidase-like"/>
    <property type="match status" value="1"/>
</dbReference>
<dbReference type="InterPro" id="IPR001466">
    <property type="entry name" value="Beta-lactam-related"/>
</dbReference>
<evidence type="ECO:0000256" key="2">
    <source>
        <dbReference type="ARBA" id="ARBA00023136"/>
    </source>
</evidence>
<name>A0A448HF87_9ACTO</name>
<keyword evidence="4" id="KW-0645">Protease</keyword>
<gene>
    <name evidence="4" type="primary">ampH</name>
    <name evidence="4" type="ORF">NCTC11636_00782</name>
</gene>
<keyword evidence="4" id="KW-0378">Hydrolase</keyword>
<evidence type="ECO:0000313" key="4">
    <source>
        <dbReference type="EMBL" id="VEG26926.1"/>
    </source>
</evidence>
<dbReference type="Proteomes" id="UP000266895">
    <property type="component" value="Chromosome"/>
</dbReference>
<reference evidence="4 5" key="1">
    <citation type="submission" date="2018-12" db="EMBL/GenBank/DDBJ databases">
        <authorList>
            <consortium name="Pathogen Informatics"/>
        </authorList>
    </citation>
    <scope>NUCLEOTIDE SEQUENCE [LARGE SCALE GENOMIC DNA]</scope>
    <source>
        <strain evidence="4 5">NCTC11636</strain>
    </source>
</reference>
<accession>A0A448HF87</accession>
<dbReference type="PANTHER" id="PTHR46825:SF11">
    <property type="entry name" value="PENICILLIN-BINDING PROTEIN 4"/>
    <property type="match status" value="1"/>
</dbReference>
<evidence type="ECO:0000313" key="5">
    <source>
        <dbReference type="Proteomes" id="UP000266895"/>
    </source>
</evidence>
<dbReference type="RefSeq" id="WP_126381946.1">
    <property type="nucleotide sequence ID" value="NZ_LR134350.1"/>
</dbReference>
<comment type="subcellular location">
    <subcellularLocation>
        <location evidence="1">Membrane</location>
    </subcellularLocation>
</comment>